<dbReference type="AlphaFoldDB" id="A0AAD9HS90"/>
<gene>
    <name evidence="1" type="ORF">LX32DRAFT_418067</name>
</gene>
<proteinExistence type="predicted"/>
<comment type="caution">
    <text evidence="1">The sequence shown here is derived from an EMBL/GenBank/DDBJ whole genome shotgun (WGS) entry which is preliminary data.</text>
</comment>
<evidence type="ECO:0000313" key="1">
    <source>
        <dbReference type="EMBL" id="KAK2034255.1"/>
    </source>
</evidence>
<accession>A0AAD9HS90</accession>
<evidence type="ECO:0000313" key="2">
    <source>
        <dbReference type="Proteomes" id="UP001232148"/>
    </source>
</evidence>
<protein>
    <submittedName>
        <fullName evidence="1">Uncharacterized protein</fullName>
    </submittedName>
</protein>
<name>A0AAD9HS90_9PEZI</name>
<keyword evidence="2" id="KW-1185">Reference proteome</keyword>
<dbReference type="EMBL" id="MU842815">
    <property type="protein sequence ID" value="KAK2034255.1"/>
    <property type="molecule type" value="Genomic_DNA"/>
</dbReference>
<reference evidence="1" key="1">
    <citation type="submission" date="2021-06" db="EMBL/GenBank/DDBJ databases">
        <title>Comparative genomics, transcriptomics and evolutionary studies reveal genomic signatures of adaptation to plant cell wall in hemibiotrophic fungi.</title>
        <authorList>
            <consortium name="DOE Joint Genome Institute"/>
            <person name="Baroncelli R."/>
            <person name="Diaz J.F."/>
            <person name="Benocci T."/>
            <person name="Peng M."/>
            <person name="Battaglia E."/>
            <person name="Haridas S."/>
            <person name="Andreopoulos W."/>
            <person name="Labutti K."/>
            <person name="Pangilinan J."/>
            <person name="Floch G.L."/>
            <person name="Makela M.R."/>
            <person name="Henrissat B."/>
            <person name="Grigoriev I.V."/>
            <person name="Crouch J.A."/>
            <person name="De Vries R.P."/>
            <person name="Sukno S.A."/>
            <person name="Thon M.R."/>
        </authorList>
    </citation>
    <scope>NUCLEOTIDE SEQUENCE</scope>
    <source>
        <strain evidence="1">MAFF235873</strain>
    </source>
</reference>
<dbReference type="Proteomes" id="UP001232148">
    <property type="component" value="Unassembled WGS sequence"/>
</dbReference>
<organism evidence="1 2">
    <name type="scientific">Colletotrichum zoysiae</name>
    <dbReference type="NCBI Taxonomy" id="1216348"/>
    <lineage>
        <taxon>Eukaryota</taxon>
        <taxon>Fungi</taxon>
        <taxon>Dikarya</taxon>
        <taxon>Ascomycota</taxon>
        <taxon>Pezizomycotina</taxon>
        <taxon>Sordariomycetes</taxon>
        <taxon>Hypocreomycetidae</taxon>
        <taxon>Glomerellales</taxon>
        <taxon>Glomerellaceae</taxon>
        <taxon>Colletotrichum</taxon>
        <taxon>Colletotrichum graminicola species complex</taxon>
    </lineage>
</organism>
<sequence length="169" mass="18954">MFALEYRHRIWNNPNAGIRLPACQPISIRLLGSPHVLPPFPFNSSLLNRYTRILSLFNPFEWPYDTNSLDQPSPAQDELLFCRPLAHEMDSLFGAASLARMLPPPRRRPPVAMGRDVPALHHLSHRGFQRRFARVIGLGASRATVGKVNPQASFQSSAGMQSTRLAGQF</sequence>